<keyword evidence="1" id="KW-0472">Membrane</keyword>
<feature type="transmembrane region" description="Helical" evidence="1">
    <location>
        <begin position="34"/>
        <end position="53"/>
    </location>
</feature>
<accession>A0A1G6VB93</accession>
<dbReference type="EMBL" id="FMZM01000008">
    <property type="protein sequence ID" value="SDD50734.1"/>
    <property type="molecule type" value="Genomic_DNA"/>
</dbReference>
<feature type="transmembrane region" description="Helical" evidence="1">
    <location>
        <begin position="60"/>
        <end position="83"/>
    </location>
</feature>
<dbReference type="STRING" id="1045774.SAMN05421872_108265"/>
<evidence type="ECO:0000313" key="2">
    <source>
        <dbReference type="EMBL" id="SDD50734.1"/>
    </source>
</evidence>
<protein>
    <submittedName>
        <fullName evidence="2">Uncharacterized protein</fullName>
    </submittedName>
</protein>
<reference evidence="3" key="1">
    <citation type="submission" date="2016-10" db="EMBL/GenBank/DDBJ databases">
        <authorList>
            <person name="Varghese N."/>
            <person name="Submissions S."/>
        </authorList>
    </citation>
    <scope>NUCLEOTIDE SEQUENCE [LARGE SCALE GENOMIC DNA]</scope>
    <source>
        <strain evidence="3">CGMCC 4.6858</strain>
    </source>
</reference>
<evidence type="ECO:0000313" key="3">
    <source>
        <dbReference type="Proteomes" id="UP000199034"/>
    </source>
</evidence>
<sequence length="89" mass="9010">MMTAVITGVVCLLALAIAYEVVYPQSDAADRPVGYAALVVLAVGLVLAVPRASRSWGVGVLTGLGVTFVFVAAAWFVYALALVTGGAAP</sequence>
<proteinExistence type="predicted"/>
<keyword evidence="3" id="KW-1185">Reference proteome</keyword>
<gene>
    <name evidence="2" type="ORF">SAMN05421872_108265</name>
</gene>
<organism evidence="2 3">
    <name type="scientific">Nocardioides lianchengensis</name>
    <dbReference type="NCBI Taxonomy" id="1045774"/>
    <lineage>
        <taxon>Bacteria</taxon>
        <taxon>Bacillati</taxon>
        <taxon>Actinomycetota</taxon>
        <taxon>Actinomycetes</taxon>
        <taxon>Propionibacteriales</taxon>
        <taxon>Nocardioidaceae</taxon>
        <taxon>Nocardioides</taxon>
    </lineage>
</organism>
<name>A0A1G6VB93_9ACTN</name>
<evidence type="ECO:0000256" key="1">
    <source>
        <dbReference type="SAM" id="Phobius"/>
    </source>
</evidence>
<dbReference type="Proteomes" id="UP000199034">
    <property type="component" value="Unassembled WGS sequence"/>
</dbReference>
<dbReference type="AlphaFoldDB" id="A0A1G6VB93"/>
<keyword evidence="1" id="KW-1133">Transmembrane helix</keyword>
<keyword evidence="1" id="KW-0812">Transmembrane</keyword>